<reference evidence="1 2" key="1">
    <citation type="submission" date="2018-02" db="EMBL/GenBank/DDBJ databases">
        <authorList>
            <person name="Cohen D.B."/>
            <person name="Kent A.D."/>
        </authorList>
    </citation>
    <scope>NUCLEOTIDE SEQUENCE [LARGE SCALE GENOMIC DNA]</scope>
    <source>
        <strain evidence="1 2">ULC007</strain>
    </source>
</reference>
<comment type="caution">
    <text evidence="1">The sequence shown here is derived from an EMBL/GenBank/DDBJ whole genome shotgun (WGS) entry which is preliminary data.</text>
</comment>
<dbReference type="Pfam" id="PF01809">
    <property type="entry name" value="YidD"/>
    <property type="match status" value="1"/>
</dbReference>
<dbReference type="RefSeq" id="WP_073074702.1">
    <property type="nucleotide sequence ID" value="NZ_MPPI01000044.1"/>
</dbReference>
<dbReference type="OrthoDB" id="6629784at2"/>
<dbReference type="NCBIfam" id="TIGR00278">
    <property type="entry name" value="membrane protein insertion efficiency factor YidD"/>
    <property type="match status" value="1"/>
</dbReference>
<dbReference type="STRING" id="1920490.GCA_001895925_02431"/>
<proteinExistence type="predicted"/>
<gene>
    <name evidence="1" type="ORF">C7B65_21580</name>
</gene>
<evidence type="ECO:0000313" key="2">
    <source>
        <dbReference type="Proteomes" id="UP000238634"/>
    </source>
</evidence>
<evidence type="ECO:0000313" key="1">
    <source>
        <dbReference type="EMBL" id="PSB16409.1"/>
    </source>
</evidence>
<dbReference type="Proteomes" id="UP000238634">
    <property type="component" value="Unassembled WGS sequence"/>
</dbReference>
<name>A0A2T1D7F8_9CYAN</name>
<dbReference type="AlphaFoldDB" id="A0A2T1D7F8"/>
<dbReference type="InterPro" id="IPR002696">
    <property type="entry name" value="Membr_insert_effic_factor_YidD"/>
</dbReference>
<dbReference type="EMBL" id="PVWG01000042">
    <property type="protein sequence ID" value="PSB16409.1"/>
    <property type="molecule type" value="Genomic_DNA"/>
</dbReference>
<sequence>MRDVTRSIDGSYYATKRRSKGWILRKLLSLLDHSLRSIAISLIGGYQYHLSPRKGYSCAHRVVHGGDSCSEYVKNALADKSLFEATLLARRRFKACSIAYVSSKDQVVKFKIPTIGPNGCADPEMIGACCAILGIAKMCSGKRS</sequence>
<keyword evidence="2" id="KW-1185">Reference proteome</keyword>
<organism evidence="1 2">
    <name type="scientific">Phormidesmis priestleyi ULC007</name>
    <dbReference type="NCBI Taxonomy" id="1920490"/>
    <lineage>
        <taxon>Bacteria</taxon>
        <taxon>Bacillati</taxon>
        <taxon>Cyanobacteriota</taxon>
        <taxon>Cyanophyceae</taxon>
        <taxon>Leptolyngbyales</taxon>
        <taxon>Leptolyngbyaceae</taxon>
        <taxon>Phormidesmis</taxon>
    </lineage>
</organism>
<dbReference type="SMART" id="SM01234">
    <property type="entry name" value="Haemolytic"/>
    <property type="match status" value="1"/>
</dbReference>
<protein>
    <submittedName>
        <fullName evidence="1">Membrane protein insertion efficiency factor YidD</fullName>
    </submittedName>
</protein>
<accession>A0A2T1D7F8</accession>
<reference evidence="1 2" key="2">
    <citation type="submission" date="2018-03" db="EMBL/GenBank/DDBJ databases">
        <title>The ancient ancestry and fast evolution of plastids.</title>
        <authorList>
            <person name="Moore K.R."/>
            <person name="Magnabosco C."/>
            <person name="Momper L."/>
            <person name="Gold D.A."/>
            <person name="Bosak T."/>
            <person name="Fournier G.P."/>
        </authorList>
    </citation>
    <scope>NUCLEOTIDE SEQUENCE [LARGE SCALE GENOMIC DNA]</scope>
    <source>
        <strain evidence="1 2">ULC007</strain>
    </source>
</reference>